<evidence type="ECO:0000313" key="2">
    <source>
        <dbReference type="Proteomes" id="UP000248729"/>
    </source>
</evidence>
<sequence>MQLMTQEAAMMLYESSEQFRPTSHEKGQLSGIKDILAIWR</sequence>
<organism evidence="1 2">
    <name type="scientific">Vibrio diazotrophicus</name>
    <dbReference type="NCBI Taxonomy" id="685"/>
    <lineage>
        <taxon>Bacteria</taxon>
        <taxon>Pseudomonadati</taxon>
        <taxon>Pseudomonadota</taxon>
        <taxon>Gammaproteobacteria</taxon>
        <taxon>Vibrionales</taxon>
        <taxon>Vibrionaceae</taxon>
        <taxon>Vibrio</taxon>
    </lineage>
</organism>
<evidence type="ECO:0000313" key="1">
    <source>
        <dbReference type="EMBL" id="RAS59112.1"/>
    </source>
</evidence>
<accession>A0A329E4D9</accession>
<dbReference type="EMBL" id="QLTR01000029">
    <property type="protein sequence ID" value="RAS59112.1"/>
    <property type="molecule type" value="Genomic_DNA"/>
</dbReference>
<name>A0A329E4D9_VIBDI</name>
<dbReference type="AlphaFoldDB" id="A0A329E4D9"/>
<reference evidence="1 2" key="1">
    <citation type="submission" date="2018-06" db="EMBL/GenBank/DDBJ databases">
        <title>Freshwater and sediment microbial communities from various areas in North America, analyzing microbe dynamics in response to fracking.</title>
        <authorList>
            <person name="Lamendella R."/>
        </authorList>
    </citation>
    <scope>NUCLEOTIDE SEQUENCE [LARGE SCALE GENOMIC DNA]</scope>
    <source>
        <strain evidence="1 2">99A</strain>
    </source>
</reference>
<gene>
    <name evidence="1" type="ORF">DET48_12924</name>
</gene>
<proteinExistence type="predicted"/>
<protein>
    <submittedName>
        <fullName evidence="1">Uncharacterized protein</fullName>
    </submittedName>
</protein>
<comment type="caution">
    <text evidence="1">The sequence shown here is derived from an EMBL/GenBank/DDBJ whole genome shotgun (WGS) entry which is preliminary data.</text>
</comment>
<dbReference type="Proteomes" id="UP000248729">
    <property type="component" value="Unassembled WGS sequence"/>
</dbReference>